<dbReference type="EMBL" id="CH445325">
    <property type="protein sequence ID" value="EAT92025.1"/>
    <property type="molecule type" value="Genomic_DNA"/>
</dbReference>
<reference evidence="3" key="1">
    <citation type="journal article" date="2007" name="Plant Cell">
        <title>Dothideomycete-plant interactions illuminated by genome sequencing and EST analysis of the wheat pathogen Stagonospora nodorum.</title>
        <authorList>
            <person name="Hane J.K."/>
            <person name="Lowe R.G."/>
            <person name="Solomon P.S."/>
            <person name="Tan K.C."/>
            <person name="Schoch C.L."/>
            <person name="Spatafora J.W."/>
            <person name="Crous P.W."/>
            <person name="Kodira C."/>
            <person name="Birren B.W."/>
            <person name="Galagan J.E."/>
            <person name="Torriani S.F."/>
            <person name="McDonald B.A."/>
            <person name="Oliver R.P."/>
        </authorList>
    </citation>
    <scope>NUCLEOTIDE SEQUENCE [LARGE SCALE GENOMIC DNA]</scope>
    <source>
        <strain evidence="3">SN15 / ATCC MYA-4574 / FGSC 10173</strain>
    </source>
</reference>
<dbReference type="HOGENOM" id="CLU_2414029_0_0_1"/>
<gene>
    <name evidence="2" type="ORF">SNOG_00530</name>
</gene>
<name>Q0V634_PHANO</name>
<feature type="region of interest" description="Disordered" evidence="1">
    <location>
        <begin position="1"/>
        <end position="25"/>
    </location>
</feature>
<proteinExistence type="predicted"/>
<dbReference type="InParanoid" id="Q0V634"/>
<accession>Q0V634</accession>
<evidence type="ECO:0000313" key="2">
    <source>
        <dbReference type="EMBL" id="EAT92025.1"/>
    </source>
</evidence>
<dbReference type="AlphaFoldDB" id="Q0V634"/>
<dbReference type="GeneID" id="5968185"/>
<evidence type="ECO:0000313" key="3">
    <source>
        <dbReference type="Proteomes" id="UP000001055"/>
    </source>
</evidence>
<sequence length="92" mass="10409">MFLKEQFNQRATPIPSPGVPRKTPILSRLHPATTRVAQSSQRSKKSKELDLGQLMVLEIGSHHRNEPLSVFRTSTVFRDCRLPCRNRSGAVN</sequence>
<protein>
    <submittedName>
        <fullName evidence="2">Uncharacterized protein</fullName>
    </submittedName>
</protein>
<organism evidence="2 3">
    <name type="scientific">Phaeosphaeria nodorum (strain SN15 / ATCC MYA-4574 / FGSC 10173)</name>
    <name type="common">Glume blotch fungus</name>
    <name type="synonym">Parastagonospora nodorum</name>
    <dbReference type="NCBI Taxonomy" id="321614"/>
    <lineage>
        <taxon>Eukaryota</taxon>
        <taxon>Fungi</taxon>
        <taxon>Dikarya</taxon>
        <taxon>Ascomycota</taxon>
        <taxon>Pezizomycotina</taxon>
        <taxon>Dothideomycetes</taxon>
        <taxon>Pleosporomycetidae</taxon>
        <taxon>Pleosporales</taxon>
        <taxon>Pleosporineae</taxon>
        <taxon>Phaeosphaeriaceae</taxon>
        <taxon>Parastagonospora</taxon>
    </lineage>
</organism>
<dbReference type="RefSeq" id="XP_001791214.1">
    <property type="nucleotide sequence ID" value="XM_001791162.1"/>
</dbReference>
<dbReference type="KEGG" id="pno:SNOG_00530"/>
<evidence type="ECO:0000256" key="1">
    <source>
        <dbReference type="SAM" id="MobiDB-lite"/>
    </source>
</evidence>
<dbReference type="Proteomes" id="UP000001055">
    <property type="component" value="Unassembled WGS sequence"/>
</dbReference>
<feature type="compositionally biased region" description="Polar residues" evidence="1">
    <location>
        <begin position="1"/>
        <end position="11"/>
    </location>
</feature>